<dbReference type="AlphaFoldDB" id="A0A9Q1JI74"/>
<comment type="caution">
    <text evidence="3">The sequence shown here is derived from an EMBL/GenBank/DDBJ whole genome shotgun (WGS) entry which is preliminary data.</text>
</comment>
<proteinExistence type="predicted"/>
<feature type="coiled-coil region" evidence="1">
    <location>
        <begin position="120"/>
        <end position="147"/>
    </location>
</feature>
<evidence type="ECO:0000256" key="1">
    <source>
        <dbReference type="SAM" id="Coils"/>
    </source>
</evidence>
<feature type="compositionally biased region" description="Acidic residues" evidence="2">
    <location>
        <begin position="200"/>
        <end position="225"/>
    </location>
</feature>
<evidence type="ECO:0000256" key="2">
    <source>
        <dbReference type="SAM" id="MobiDB-lite"/>
    </source>
</evidence>
<protein>
    <submittedName>
        <fullName evidence="3">Uncharacterized protein</fullName>
    </submittedName>
</protein>
<reference evidence="3" key="1">
    <citation type="submission" date="2022-04" db="EMBL/GenBank/DDBJ databases">
        <title>Carnegiea gigantea Genome sequencing and assembly v2.</title>
        <authorList>
            <person name="Copetti D."/>
            <person name="Sanderson M.J."/>
            <person name="Burquez A."/>
            <person name="Wojciechowski M.F."/>
        </authorList>
    </citation>
    <scope>NUCLEOTIDE SEQUENCE</scope>
    <source>
        <strain evidence="3">SGP5-SGP5p</strain>
        <tissue evidence="3">Aerial part</tissue>
    </source>
</reference>
<organism evidence="3 4">
    <name type="scientific">Carnegiea gigantea</name>
    <dbReference type="NCBI Taxonomy" id="171969"/>
    <lineage>
        <taxon>Eukaryota</taxon>
        <taxon>Viridiplantae</taxon>
        <taxon>Streptophyta</taxon>
        <taxon>Embryophyta</taxon>
        <taxon>Tracheophyta</taxon>
        <taxon>Spermatophyta</taxon>
        <taxon>Magnoliopsida</taxon>
        <taxon>eudicotyledons</taxon>
        <taxon>Gunneridae</taxon>
        <taxon>Pentapetalae</taxon>
        <taxon>Caryophyllales</taxon>
        <taxon>Cactineae</taxon>
        <taxon>Cactaceae</taxon>
        <taxon>Cactoideae</taxon>
        <taxon>Echinocereeae</taxon>
        <taxon>Carnegiea</taxon>
    </lineage>
</organism>
<keyword evidence="4" id="KW-1185">Reference proteome</keyword>
<sequence length="232" mass="25780">MSSVEISKYCIVCKANAPSVVTHPQRPLRAPKGGISFFNTDAITKKVDKNPAWVFGQAILNKTSPTSFDGLPSLKGDFDDLYTIIFQRGIDITPLENKVEAHATSRPCKGATLVKQPLEIACLELVVKEQENAIDEKKRVEENLNGRLRRMNGIMVGRLRFLLLELILRRGRVIVTCVNDNPASDDDSQDEDFVGDGEEIEDVNDSEDVSLDEENNNSDSGDDNQVEVNSRM</sequence>
<accession>A0A9Q1JI74</accession>
<dbReference type="Proteomes" id="UP001153076">
    <property type="component" value="Unassembled WGS sequence"/>
</dbReference>
<feature type="region of interest" description="Disordered" evidence="2">
    <location>
        <begin position="200"/>
        <end position="232"/>
    </location>
</feature>
<keyword evidence="1" id="KW-0175">Coiled coil</keyword>
<dbReference type="EMBL" id="JAKOGI010002853">
    <property type="protein sequence ID" value="KAJ8421206.1"/>
    <property type="molecule type" value="Genomic_DNA"/>
</dbReference>
<gene>
    <name evidence="3" type="ORF">Cgig2_025004</name>
</gene>
<evidence type="ECO:0000313" key="3">
    <source>
        <dbReference type="EMBL" id="KAJ8421206.1"/>
    </source>
</evidence>
<name>A0A9Q1JI74_9CARY</name>
<evidence type="ECO:0000313" key="4">
    <source>
        <dbReference type="Proteomes" id="UP001153076"/>
    </source>
</evidence>